<evidence type="ECO:0000256" key="6">
    <source>
        <dbReference type="ARBA" id="ARBA00022833"/>
    </source>
</evidence>
<evidence type="ECO:0000256" key="10">
    <source>
        <dbReference type="ARBA" id="ARBA00023242"/>
    </source>
</evidence>
<dbReference type="InterPro" id="IPR012934">
    <property type="entry name" value="Znf_AD"/>
</dbReference>
<dbReference type="Pfam" id="PF13894">
    <property type="entry name" value="zf-C2H2_4"/>
    <property type="match status" value="1"/>
</dbReference>
<evidence type="ECO:0000256" key="3">
    <source>
        <dbReference type="ARBA" id="ARBA00022723"/>
    </source>
</evidence>
<gene>
    <name evidence="15" type="ORF">DIATSA_LOCUS3493</name>
</gene>
<evidence type="ECO:0000256" key="4">
    <source>
        <dbReference type="ARBA" id="ARBA00022737"/>
    </source>
</evidence>
<dbReference type="InterPro" id="IPR013087">
    <property type="entry name" value="Znf_C2H2_type"/>
</dbReference>
<feature type="domain" description="ZAD" evidence="14">
    <location>
        <begin position="7"/>
        <end position="78"/>
    </location>
</feature>
<dbReference type="Pfam" id="PF00096">
    <property type="entry name" value="zf-C2H2"/>
    <property type="match status" value="4"/>
</dbReference>
<feature type="domain" description="C2H2-type" evidence="13">
    <location>
        <begin position="307"/>
        <end position="334"/>
    </location>
</feature>
<dbReference type="SMART" id="SM00355">
    <property type="entry name" value="ZnF_C2H2"/>
    <property type="match status" value="11"/>
</dbReference>
<dbReference type="GO" id="GO:0008270">
    <property type="term" value="F:zinc ion binding"/>
    <property type="evidence" value="ECO:0007669"/>
    <property type="project" value="UniProtKB-UniRule"/>
</dbReference>
<sequence length="517" mass="60364">MSRQNEKVCRICRDVNLTNGISFDTESDLLRLYEFCFLITITSDDSPRYMCIGCTRKLKEFSEFKNQALLSDKLWKSNNITASNNEIKHETFIEEINFSHLSNFSNSDDVGKEKHSSHIKGISEIYDCNMSNDLEYQKEDVDYFDDQTSLINMKVKEELNVEVSMRASKKHCQNRKKKKSDEGKPLPEAPNLICGLCDVDSIDSIEMKQHLVDHNTNDSLNCKLCEFVGRDFADMVTHRYDHHPKEYRINLSCHICNKKYLAKLALQFHYRAVHLKKKGGICTQCGKQFSTYVRWRDHEKLHRTENYKCELCDRKFLFRHALKTHMINHSEVKGYVCDICGKGFKRNSNLKLHLQTAHDSNKVICNHCDGTFKNQKSLKAHLQRVTKDKSFQCNVCSKYFDTPNMLKRHMVWHGDERPYICSVCGLSYKSTSQLNLHMRKHTGILPFKCNQCTKCYPTSNQLREHMSNHSGERRYKCPFCSKSFHHKKLMVKHCSKSHDDKAMETQKQESIGGRDVL</sequence>
<keyword evidence="6 12" id="KW-0862">Zinc</keyword>
<dbReference type="PANTHER" id="PTHR24379:SF125">
    <property type="entry name" value="C2H2-TYPE DOMAIN-CONTAINING PROTEIN"/>
    <property type="match status" value="1"/>
</dbReference>
<dbReference type="SUPFAM" id="SSF57716">
    <property type="entry name" value="Glucocorticoid receptor-like (DNA-binding domain)"/>
    <property type="match status" value="1"/>
</dbReference>
<dbReference type="AlphaFoldDB" id="A0A9N9QXP7"/>
<feature type="binding site" evidence="12">
    <location>
        <position position="9"/>
    </location>
    <ligand>
        <name>Zn(2+)</name>
        <dbReference type="ChEBI" id="CHEBI:29105"/>
    </ligand>
</feature>
<evidence type="ECO:0000259" key="14">
    <source>
        <dbReference type="PROSITE" id="PS51915"/>
    </source>
</evidence>
<organism evidence="15 16">
    <name type="scientific">Diatraea saccharalis</name>
    <name type="common">sugarcane borer</name>
    <dbReference type="NCBI Taxonomy" id="40085"/>
    <lineage>
        <taxon>Eukaryota</taxon>
        <taxon>Metazoa</taxon>
        <taxon>Ecdysozoa</taxon>
        <taxon>Arthropoda</taxon>
        <taxon>Hexapoda</taxon>
        <taxon>Insecta</taxon>
        <taxon>Pterygota</taxon>
        <taxon>Neoptera</taxon>
        <taxon>Endopterygota</taxon>
        <taxon>Lepidoptera</taxon>
        <taxon>Glossata</taxon>
        <taxon>Ditrysia</taxon>
        <taxon>Pyraloidea</taxon>
        <taxon>Crambidae</taxon>
        <taxon>Crambinae</taxon>
        <taxon>Diatraea</taxon>
    </lineage>
</organism>
<dbReference type="Gene3D" id="3.30.160.60">
    <property type="entry name" value="Classic Zinc Finger"/>
    <property type="match status" value="7"/>
</dbReference>
<dbReference type="EMBL" id="OU893345">
    <property type="protein sequence ID" value="CAG9785464.1"/>
    <property type="molecule type" value="Genomic_DNA"/>
</dbReference>
<keyword evidence="10" id="KW-0539">Nucleus</keyword>
<keyword evidence="3 12" id="KW-0479">Metal-binding</keyword>
<evidence type="ECO:0000313" key="15">
    <source>
        <dbReference type="EMBL" id="CAG9785464.1"/>
    </source>
</evidence>
<evidence type="ECO:0000256" key="8">
    <source>
        <dbReference type="ARBA" id="ARBA00023125"/>
    </source>
</evidence>
<feature type="binding site" evidence="12">
    <location>
        <position position="54"/>
    </location>
    <ligand>
        <name>Zn(2+)</name>
        <dbReference type="ChEBI" id="CHEBI:29105"/>
    </ligand>
</feature>
<reference evidence="15" key="1">
    <citation type="submission" date="2021-12" db="EMBL/GenBank/DDBJ databases">
        <authorList>
            <person name="King R."/>
        </authorList>
    </citation>
    <scope>NUCLEOTIDE SEQUENCE</scope>
</reference>
<evidence type="ECO:0000259" key="13">
    <source>
        <dbReference type="PROSITE" id="PS50157"/>
    </source>
</evidence>
<feature type="domain" description="C2H2-type" evidence="13">
    <location>
        <begin position="391"/>
        <end position="418"/>
    </location>
</feature>
<feature type="domain" description="C2H2-type" evidence="13">
    <location>
        <begin position="447"/>
        <end position="474"/>
    </location>
</feature>
<dbReference type="PROSITE" id="PS00028">
    <property type="entry name" value="ZINC_FINGER_C2H2_1"/>
    <property type="match status" value="8"/>
</dbReference>
<evidence type="ECO:0000256" key="9">
    <source>
        <dbReference type="ARBA" id="ARBA00023163"/>
    </source>
</evidence>
<protein>
    <submittedName>
        <fullName evidence="15">Uncharacterized protein</fullName>
    </submittedName>
</protein>
<name>A0A9N9QXP7_9NEOP</name>
<keyword evidence="5 11" id="KW-0863">Zinc-finger</keyword>
<dbReference type="PROSITE" id="PS50157">
    <property type="entry name" value="ZINC_FINGER_C2H2_2"/>
    <property type="match status" value="8"/>
</dbReference>
<evidence type="ECO:0000256" key="5">
    <source>
        <dbReference type="ARBA" id="ARBA00022771"/>
    </source>
</evidence>
<dbReference type="GO" id="GO:0003690">
    <property type="term" value="F:double-stranded DNA binding"/>
    <property type="evidence" value="ECO:0007669"/>
    <property type="project" value="UniProtKB-ARBA"/>
</dbReference>
<feature type="binding site" evidence="12">
    <location>
        <position position="51"/>
    </location>
    <ligand>
        <name>Zn(2+)</name>
        <dbReference type="ChEBI" id="CHEBI:29105"/>
    </ligand>
</feature>
<dbReference type="PROSITE" id="PS51915">
    <property type="entry name" value="ZAD"/>
    <property type="match status" value="1"/>
</dbReference>
<dbReference type="Pfam" id="PF07776">
    <property type="entry name" value="zf-AD"/>
    <property type="match status" value="1"/>
</dbReference>
<dbReference type="Pfam" id="PF13912">
    <property type="entry name" value="zf-C2H2_6"/>
    <property type="match status" value="1"/>
</dbReference>
<feature type="binding site" evidence="12">
    <location>
        <position position="12"/>
    </location>
    <ligand>
        <name>Zn(2+)</name>
        <dbReference type="ChEBI" id="CHEBI:29105"/>
    </ligand>
</feature>
<dbReference type="FunFam" id="3.30.160.60:FF:000145">
    <property type="entry name" value="Zinc finger protein 574"/>
    <property type="match status" value="1"/>
</dbReference>
<dbReference type="PANTHER" id="PTHR24379">
    <property type="entry name" value="KRAB AND ZINC FINGER DOMAIN-CONTAINING"/>
    <property type="match status" value="1"/>
</dbReference>
<keyword evidence="9" id="KW-0804">Transcription</keyword>
<keyword evidence="4" id="KW-0677">Repeat</keyword>
<reference evidence="15" key="2">
    <citation type="submission" date="2022-10" db="EMBL/GenBank/DDBJ databases">
        <authorList>
            <consortium name="ENA_rothamsted_submissions"/>
            <consortium name="culmorum"/>
            <person name="King R."/>
        </authorList>
    </citation>
    <scope>NUCLEOTIDE SEQUENCE</scope>
</reference>
<evidence type="ECO:0000256" key="12">
    <source>
        <dbReference type="PROSITE-ProRule" id="PRU01263"/>
    </source>
</evidence>
<feature type="domain" description="C2H2-type" evidence="13">
    <location>
        <begin position="251"/>
        <end position="279"/>
    </location>
</feature>
<keyword evidence="7" id="KW-0805">Transcription regulation</keyword>
<comment type="similarity">
    <text evidence="2">Belongs to the krueppel C2H2-type zinc-finger protein family.</text>
</comment>
<dbReference type="OrthoDB" id="8117402at2759"/>
<feature type="domain" description="C2H2-type" evidence="13">
    <location>
        <begin position="475"/>
        <end position="503"/>
    </location>
</feature>
<dbReference type="Proteomes" id="UP001153714">
    <property type="component" value="Chromosome 14"/>
</dbReference>
<evidence type="ECO:0000313" key="16">
    <source>
        <dbReference type="Proteomes" id="UP001153714"/>
    </source>
</evidence>
<feature type="domain" description="C2H2-type" evidence="13">
    <location>
        <begin position="419"/>
        <end position="446"/>
    </location>
</feature>
<evidence type="ECO:0000256" key="11">
    <source>
        <dbReference type="PROSITE-ProRule" id="PRU00042"/>
    </source>
</evidence>
<feature type="domain" description="C2H2-type" evidence="13">
    <location>
        <begin position="335"/>
        <end position="363"/>
    </location>
</feature>
<keyword evidence="16" id="KW-1185">Reference proteome</keyword>
<keyword evidence="8" id="KW-0238">DNA-binding</keyword>
<comment type="subcellular location">
    <subcellularLocation>
        <location evidence="1">Nucleus</location>
    </subcellularLocation>
</comment>
<feature type="domain" description="C2H2-type" evidence="13">
    <location>
        <begin position="280"/>
        <end position="307"/>
    </location>
</feature>
<dbReference type="SUPFAM" id="SSF57667">
    <property type="entry name" value="beta-beta-alpha zinc fingers"/>
    <property type="match status" value="5"/>
</dbReference>
<evidence type="ECO:0000256" key="2">
    <source>
        <dbReference type="ARBA" id="ARBA00006991"/>
    </source>
</evidence>
<dbReference type="GO" id="GO:0005634">
    <property type="term" value="C:nucleus"/>
    <property type="evidence" value="ECO:0007669"/>
    <property type="project" value="UniProtKB-SubCell"/>
</dbReference>
<dbReference type="SMART" id="SM00868">
    <property type="entry name" value="zf-AD"/>
    <property type="match status" value="1"/>
</dbReference>
<dbReference type="InterPro" id="IPR036236">
    <property type="entry name" value="Znf_C2H2_sf"/>
</dbReference>
<dbReference type="FunFam" id="3.30.160.60:FF:001370">
    <property type="entry name" value="Zinc finger protein"/>
    <property type="match status" value="1"/>
</dbReference>
<accession>A0A9N9QXP7</accession>
<evidence type="ECO:0000256" key="1">
    <source>
        <dbReference type="ARBA" id="ARBA00004123"/>
    </source>
</evidence>
<proteinExistence type="inferred from homology"/>
<evidence type="ECO:0000256" key="7">
    <source>
        <dbReference type="ARBA" id="ARBA00023015"/>
    </source>
</evidence>